<dbReference type="NCBIfam" id="NF000582">
    <property type="entry name" value="PRK00006.1"/>
    <property type="match status" value="1"/>
</dbReference>
<gene>
    <name evidence="10 11" type="primary">fabZ</name>
    <name evidence="11" type="ORF">MTE01_02090</name>
</gene>
<evidence type="ECO:0000256" key="5">
    <source>
        <dbReference type="ARBA" id="ARBA00022516"/>
    </source>
</evidence>
<name>A0A4Y3QGI7_MICTE</name>
<proteinExistence type="inferred from homology"/>
<evidence type="ECO:0000256" key="6">
    <source>
        <dbReference type="ARBA" id="ARBA00022556"/>
    </source>
</evidence>
<evidence type="ECO:0000256" key="2">
    <source>
        <dbReference type="ARBA" id="ARBA00004496"/>
    </source>
</evidence>
<dbReference type="NCBIfam" id="TIGR01750">
    <property type="entry name" value="fabZ"/>
    <property type="match status" value="1"/>
</dbReference>
<evidence type="ECO:0000256" key="3">
    <source>
        <dbReference type="ARBA" id="ARBA00009174"/>
    </source>
</evidence>
<evidence type="ECO:0000313" key="12">
    <source>
        <dbReference type="Proteomes" id="UP000319525"/>
    </source>
</evidence>
<dbReference type="GO" id="GO:0005737">
    <property type="term" value="C:cytoplasm"/>
    <property type="evidence" value="ECO:0007669"/>
    <property type="project" value="UniProtKB-SubCell"/>
</dbReference>
<protein>
    <recommendedName>
        <fullName evidence="10">3-hydroxyacyl-[acyl-carrier-protein] dehydratase FabZ</fullName>
        <ecNumber evidence="10">4.2.1.59</ecNumber>
    </recommendedName>
    <alternativeName>
        <fullName evidence="10">(3R)-hydroxymyristoyl-[acyl-carrier-protein] dehydratase</fullName>
        <shortName evidence="10">(3R)-hydroxymyristoyl-ACP dehydrase</shortName>
    </alternativeName>
    <alternativeName>
        <fullName evidence="10">Beta-hydroxyacyl-ACP dehydratase</fullName>
    </alternativeName>
</protein>
<comment type="subcellular location">
    <subcellularLocation>
        <location evidence="2 10">Cytoplasm</location>
    </subcellularLocation>
</comment>
<sequence>MTGPMNAPRSAPVTASQIMERLPHRHPFLLLDRVDELVPDVRIVAIKNVTINEPYFAGHFPGNPIMPGVMIIEALAQTGGLLFDIAGRLCVLARIDAARFRGVVRPGDRLILTADNLARRASMGKVRAAATVDGRTVASAEISYSFVEGASS</sequence>
<evidence type="ECO:0000256" key="10">
    <source>
        <dbReference type="HAMAP-Rule" id="MF_00406"/>
    </source>
</evidence>
<evidence type="ECO:0000256" key="1">
    <source>
        <dbReference type="ARBA" id="ARBA00001055"/>
    </source>
</evidence>
<dbReference type="AlphaFoldDB" id="A0A4Y3QGI7"/>
<dbReference type="Proteomes" id="UP000319525">
    <property type="component" value="Unassembled WGS sequence"/>
</dbReference>
<evidence type="ECO:0000256" key="9">
    <source>
        <dbReference type="ARBA" id="ARBA00025049"/>
    </source>
</evidence>
<keyword evidence="8 10" id="KW-0456">Lyase</keyword>
<comment type="similarity">
    <text evidence="3 10">Belongs to the thioester dehydratase family. FabZ subfamily.</text>
</comment>
<dbReference type="GO" id="GO:0009245">
    <property type="term" value="P:lipid A biosynthetic process"/>
    <property type="evidence" value="ECO:0007669"/>
    <property type="project" value="UniProtKB-UniRule"/>
</dbReference>
<comment type="catalytic activity">
    <reaction evidence="1 10">
        <text>a (3R)-hydroxyacyl-[ACP] = a (2E)-enoyl-[ACP] + H2O</text>
        <dbReference type="Rhea" id="RHEA:13097"/>
        <dbReference type="Rhea" id="RHEA-COMP:9925"/>
        <dbReference type="Rhea" id="RHEA-COMP:9945"/>
        <dbReference type="ChEBI" id="CHEBI:15377"/>
        <dbReference type="ChEBI" id="CHEBI:78784"/>
        <dbReference type="ChEBI" id="CHEBI:78827"/>
        <dbReference type="EC" id="4.2.1.59"/>
    </reaction>
</comment>
<keyword evidence="4 10" id="KW-0963">Cytoplasm</keyword>
<dbReference type="SUPFAM" id="SSF54637">
    <property type="entry name" value="Thioesterase/thiol ester dehydrase-isomerase"/>
    <property type="match status" value="1"/>
</dbReference>
<dbReference type="HAMAP" id="MF_00406">
    <property type="entry name" value="FabZ"/>
    <property type="match status" value="1"/>
</dbReference>
<dbReference type="InterPro" id="IPR013114">
    <property type="entry name" value="FabA_FabZ"/>
</dbReference>
<keyword evidence="7 10" id="KW-0443">Lipid metabolism</keyword>
<comment type="caution">
    <text evidence="11">The sequence shown here is derived from an EMBL/GenBank/DDBJ whole genome shotgun (WGS) entry which is preliminary data.</text>
</comment>
<evidence type="ECO:0000256" key="8">
    <source>
        <dbReference type="ARBA" id="ARBA00023239"/>
    </source>
</evidence>
<accession>A0A4Y3QGI7</accession>
<dbReference type="PANTHER" id="PTHR30272:SF1">
    <property type="entry name" value="3-HYDROXYACYL-[ACYL-CARRIER-PROTEIN] DEHYDRATASE"/>
    <property type="match status" value="1"/>
</dbReference>
<evidence type="ECO:0000256" key="4">
    <source>
        <dbReference type="ARBA" id="ARBA00022490"/>
    </source>
</evidence>
<comment type="function">
    <text evidence="9 10">Involved in unsaturated fatty acids biosynthesis. Catalyzes the dehydration of short chain beta-hydroxyacyl-ACPs and long chain saturated and unsaturated beta-hydroxyacyl-ACPs.</text>
</comment>
<keyword evidence="6 10" id="KW-0441">Lipid A biosynthesis</keyword>
<evidence type="ECO:0000313" key="11">
    <source>
        <dbReference type="EMBL" id="GEB44264.1"/>
    </source>
</evidence>
<dbReference type="Pfam" id="PF07977">
    <property type="entry name" value="FabA"/>
    <property type="match status" value="1"/>
</dbReference>
<dbReference type="InterPro" id="IPR010084">
    <property type="entry name" value="FabZ"/>
</dbReference>
<dbReference type="PANTHER" id="PTHR30272">
    <property type="entry name" value="3-HYDROXYACYL-[ACYL-CARRIER-PROTEIN] DEHYDRATASE"/>
    <property type="match status" value="1"/>
</dbReference>
<dbReference type="InterPro" id="IPR029069">
    <property type="entry name" value="HotDog_dom_sf"/>
</dbReference>
<evidence type="ECO:0000256" key="7">
    <source>
        <dbReference type="ARBA" id="ARBA00023098"/>
    </source>
</evidence>
<dbReference type="Gene3D" id="3.10.129.10">
    <property type="entry name" value="Hotdog Thioesterase"/>
    <property type="match status" value="1"/>
</dbReference>
<dbReference type="CDD" id="cd01288">
    <property type="entry name" value="FabZ"/>
    <property type="match status" value="1"/>
</dbReference>
<dbReference type="EC" id="4.2.1.59" evidence="10"/>
<keyword evidence="5 10" id="KW-0444">Lipid biosynthesis</keyword>
<dbReference type="EMBL" id="BJML01000001">
    <property type="protein sequence ID" value="GEB44264.1"/>
    <property type="molecule type" value="Genomic_DNA"/>
</dbReference>
<dbReference type="GO" id="GO:0016020">
    <property type="term" value="C:membrane"/>
    <property type="evidence" value="ECO:0007669"/>
    <property type="project" value="GOC"/>
</dbReference>
<feature type="active site" evidence="10">
    <location>
        <position position="59"/>
    </location>
</feature>
<dbReference type="GO" id="GO:0006633">
    <property type="term" value="P:fatty acid biosynthetic process"/>
    <property type="evidence" value="ECO:0007669"/>
    <property type="project" value="UniProtKB-UniRule"/>
</dbReference>
<reference evidence="11 12" key="1">
    <citation type="submission" date="2019-06" db="EMBL/GenBank/DDBJ databases">
        <title>Whole genome shotgun sequence of Microbacterium testaceum NBRC 12675.</title>
        <authorList>
            <person name="Hosoyama A."/>
            <person name="Uohara A."/>
            <person name="Ohji S."/>
            <person name="Ichikawa N."/>
        </authorList>
    </citation>
    <scope>NUCLEOTIDE SEQUENCE [LARGE SCALE GENOMIC DNA]</scope>
    <source>
        <strain evidence="11 12">NBRC 12675</strain>
    </source>
</reference>
<dbReference type="FunFam" id="3.10.129.10:FF:000001">
    <property type="entry name" value="3-hydroxyacyl-[acyl-carrier-protein] dehydratase FabZ"/>
    <property type="match status" value="1"/>
</dbReference>
<dbReference type="GO" id="GO:0019171">
    <property type="term" value="F:(3R)-hydroxyacyl-[acyl-carrier-protein] dehydratase activity"/>
    <property type="evidence" value="ECO:0007669"/>
    <property type="project" value="UniProtKB-EC"/>
</dbReference>
<organism evidence="11 12">
    <name type="scientific">Microbacterium testaceum</name>
    <name type="common">Aureobacterium testaceum</name>
    <name type="synonym">Brevibacterium testaceum</name>
    <dbReference type="NCBI Taxonomy" id="2033"/>
    <lineage>
        <taxon>Bacteria</taxon>
        <taxon>Bacillati</taxon>
        <taxon>Actinomycetota</taxon>
        <taxon>Actinomycetes</taxon>
        <taxon>Micrococcales</taxon>
        <taxon>Microbacteriaceae</taxon>
        <taxon>Microbacterium</taxon>
    </lineage>
</organism>